<dbReference type="AlphaFoldDB" id="A0AAX4FT94"/>
<sequence>MSKEPQPLNAEKLLALLTSVDRSLSHLSAVARLPHVYSEGAVKGLVEQYGKLKFADSAALEVLTETGNKLAEDGLSYEQRVEKIGKEETDRLGAPQREALEVRRKTMAELGQFKKEHPLIVAIVDGTRCEG</sequence>
<proteinExistence type="predicted"/>
<organism evidence="1 2">
    <name type="scientific">Xanthomonas euvesicatoria</name>
    <dbReference type="NCBI Taxonomy" id="456327"/>
    <lineage>
        <taxon>Bacteria</taxon>
        <taxon>Pseudomonadati</taxon>
        <taxon>Pseudomonadota</taxon>
        <taxon>Gammaproteobacteria</taxon>
        <taxon>Lysobacterales</taxon>
        <taxon>Lysobacteraceae</taxon>
        <taxon>Xanthomonas</taxon>
    </lineage>
</organism>
<gene>
    <name evidence="1" type="ORF">R5577_23305</name>
</gene>
<dbReference type="RefSeq" id="WP_317720672.1">
    <property type="nucleotide sequence ID" value="NZ_CP137541.1"/>
</dbReference>
<protein>
    <submittedName>
        <fullName evidence="1">Uncharacterized protein</fullName>
    </submittedName>
</protein>
<dbReference type="Proteomes" id="UP001304429">
    <property type="component" value="Plasmid p3191.2"/>
</dbReference>
<geneLocation type="plasmid" evidence="1 2">
    <name>p3191.2</name>
</geneLocation>
<evidence type="ECO:0000313" key="1">
    <source>
        <dbReference type="EMBL" id="WOP59049.1"/>
    </source>
</evidence>
<keyword evidence="1" id="KW-0614">Plasmid</keyword>
<name>A0AAX4FT94_XANEU</name>
<reference evidence="1" key="1">
    <citation type="submission" date="2023-10" db="EMBL/GenBank/DDBJ databases">
        <title>Comparative Genomic Analysis of Tomato Bacterial Spot Xanthomonads Reveals A New Lineage of Xanthomonas euvesicatoria.</title>
        <authorList>
            <person name="Huang C.-J."/>
            <person name="Wu T.-L."/>
            <person name="Wu Y.-L."/>
            <person name="Wang R.-S."/>
            <person name="Lin Y.-C."/>
        </authorList>
    </citation>
    <scope>NUCLEOTIDE SEQUENCE</scope>
    <source>
        <strain evidence="1">T0319-01</strain>
        <plasmid evidence="1">p3191.2</plasmid>
    </source>
</reference>
<evidence type="ECO:0000313" key="2">
    <source>
        <dbReference type="Proteomes" id="UP001304429"/>
    </source>
</evidence>
<dbReference type="EMBL" id="CP137541">
    <property type="protein sequence ID" value="WOP59049.1"/>
    <property type="molecule type" value="Genomic_DNA"/>
</dbReference>
<accession>A0AAX4FT94</accession>